<dbReference type="EnsemblMetazoa" id="CJA16181b.1">
    <property type="protein sequence ID" value="CJA16181b.1"/>
    <property type="gene ID" value="WBGene00135385"/>
</dbReference>
<feature type="region of interest" description="Disordered" evidence="4">
    <location>
        <begin position="368"/>
        <end position="598"/>
    </location>
</feature>
<dbReference type="Proteomes" id="UP000005237">
    <property type="component" value="Unassembled WGS sequence"/>
</dbReference>
<evidence type="ECO:0000259" key="5">
    <source>
        <dbReference type="PROSITE" id="PS51841"/>
    </source>
</evidence>
<feature type="compositionally biased region" description="Low complexity" evidence="4">
    <location>
        <begin position="476"/>
        <end position="488"/>
    </location>
</feature>
<evidence type="ECO:0000256" key="3">
    <source>
        <dbReference type="SAM" id="Coils"/>
    </source>
</evidence>
<accession>A0A8R1HZ47</accession>
<dbReference type="InterPro" id="IPR001322">
    <property type="entry name" value="Lamin_tail_dom"/>
</dbReference>
<evidence type="ECO:0000256" key="4">
    <source>
        <dbReference type="SAM" id="MobiDB-lite"/>
    </source>
</evidence>
<evidence type="ECO:0000256" key="1">
    <source>
        <dbReference type="ARBA" id="ARBA00022754"/>
    </source>
</evidence>
<dbReference type="SUPFAM" id="SSF74853">
    <property type="entry name" value="Lamin A/C globular tail domain"/>
    <property type="match status" value="1"/>
</dbReference>
<dbReference type="GO" id="GO:0007097">
    <property type="term" value="P:nuclear migration"/>
    <property type="evidence" value="ECO:0007669"/>
    <property type="project" value="TreeGrafter"/>
</dbReference>
<feature type="compositionally biased region" description="Basic and acidic residues" evidence="4">
    <location>
        <begin position="508"/>
        <end position="525"/>
    </location>
</feature>
<reference evidence="7" key="1">
    <citation type="submission" date="2010-08" db="EMBL/GenBank/DDBJ databases">
        <authorList>
            <consortium name="Caenorhabditis japonica Sequencing Consortium"/>
            <person name="Wilson R.K."/>
        </authorList>
    </citation>
    <scope>NUCLEOTIDE SEQUENCE [LARGE SCALE GENOMIC DNA]</scope>
    <source>
        <strain evidence="7">DF5081</strain>
    </source>
</reference>
<keyword evidence="7" id="KW-1185">Reference proteome</keyword>
<dbReference type="GO" id="GO:0090435">
    <property type="term" value="P:protein localization to nuclear envelope"/>
    <property type="evidence" value="ECO:0007669"/>
    <property type="project" value="TreeGrafter"/>
</dbReference>
<dbReference type="PANTHER" id="PTHR45721:SF15">
    <property type="entry name" value="INTERMEDIATE FILAMENT PROTEIN IFP-1"/>
    <property type="match status" value="1"/>
</dbReference>
<evidence type="ECO:0000313" key="6">
    <source>
        <dbReference type="EnsemblMetazoa" id="CJA16181b.1"/>
    </source>
</evidence>
<dbReference type="Gene3D" id="2.60.40.1260">
    <property type="entry name" value="Lamin Tail domain"/>
    <property type="match status" value="1"/>
</dbReference>
<keyword evidence="1" id="KW-0403">Intermediate filament</keyword>
<organism evidence="6 7">
    <name type="scientific">Caenorhabditis japonica</name>
    <dbReference type="NCBI Taxonomy" id="281687"/>
    <lineage>
        <taxon>Eukaryota</taxon>
        <taxon>Metazoa</taxon>
        <taxon>Ecdysozoa</taxon>
        <taxon>Nematoda</taxon>
        <taxon>Chromadorea</taxon>
        <taxon>Rhabditida</taxon>
        <taxon>Rhabditina</taxon>
        <taxon>Rhabditomorpha</taxon>
        <taxon>Rhabditoidea</taxon>
        <taxon>Rhabditidae</taxon>
        <taxon>Peloderinae</taxon>
        <taxon>Caenorhabditis</taxon>
    </lineage>
</organism>
<reference evidence="6" key="2">
    <citation type="submission" date="2022-06" db="UniProtKB">
        <authorList>
            <consortium name="EnsemblMetazoa"/>
        </authorList>
    </citation>
    <scope>IDENTIFICATION</scope>
    <source>
        <strain evidence="6">DF5081</strain>
    </source>
</reference>
<feature type="region of interest" description="Disordered" evidence="4">
    <location>
        <begin position="638"/>
        <end position="668"/>
    </location>
</feature>
<protein>
    <submittedName>
        <fullName evidence="6">LTD domain-containing protein</fullName>
    </submittedName>
</protein>
<dbReference type="GO" id="GO:0006998">
    <property type="term" value="P:nuclear envelope organization"/>
    <property type="evidence" value="ECO:0007669"/>
    <property type="project" value="TreeGrafter"/>
</dbReference>
<proteinExistence type="predicted"/>
<sequence length="794" mass="91417">MNSANARGCLQHLTTIKLSENKDLVHLNDQFIDIIEHVHYVEAEHAALEHDYNLLKTGIQTDSSSINELFEVEIRNVRVGVEDINRNRQQLLIDERNLALQAQQAEQQWRHLAQEALGVPKEVDEEFKRMAEIKSENCVTLRRIKYVEDKNRILKQKNGRIYEQVNLMRMRKDQAVSLHHEYILRKNELLNSIRTMQEDNKAIIMNEHKYFTRDRTVDRHVFRDQLRQSIADIRADYEFKRTKNEEEIRTHLEREIARINENPIGNITWQRIKEEVVIVKESLSKMQNQNAALSQQIEMFREEVSENHQAYEISLDLKTKETNKLKEQCTSISLELEKLCDLNIDLNQEIARYRELLDRKTVSVHVQQNFPSSPNLPNIPPIRPTGHRFPAPIHPLPSISERTPGITHASSSEHRERTVSQYSTHDRRSPAPIHPLPSISERTPGITHASSSEHRERTVSQYSTHDRRSPAPIHPLPSLSESSESNSLHYTRTGQHSLAPVTPLPTSSEHRERTISQYSTHERRSPAPIHPLPSLSESSESNSLHYTRTGQHSLAPVTTLPTSSEHRESTTHQYSTSDRRSPAPILPRLSTFDNSERTVPHYPNIGRAPYTTGPSLSDSSQSTVRHYSDIEQTHIQHVSSTSNIPTSVQATRPFESSESIVRPHSSSDRLEEDNFQRFTRWYKSRVKISDVTPDFVQLVNRSSQKSVNIGGFRVIHEFGFNNVYVDLPAGLILAPKESFKIYARKSAHERGAVVLEIDNFDTSVNSHTSIRDTKNEVKSWFVYTSNTEIGDHHH</sequence>
<keyword evidence="2 3" id="KW-0175">Coiled coil</keyword>
<dbReference type="PANTHER" id="PTHR45721">
    <property type="entry name" value="LAMIN DM0-RELATED"/>
    <property type="match status" value="1"/>
</dbReference>
<feature type="compositionally biased region" description="Low complexity" evidence="4">
    <location>
        <begin position="532"/>
        <end position="544"/>
    </location>
</feature>
<dbReference type="Gene3D" id="1.20.5.170">
    <property type="match status" value="1"/>
</dbReference>
<dbReference type="AlphaFoldDB" id="A0A8R1HZ47"/>
<evidence type="ECO:0000313" key="7">
    <source>
        <dbReference type="Proteomes" id="UP000005237"/>
    </source>
</evidence>
<dbReference type="InterPro" id="IPR039008">
    <property type="entry name" value="IF_rod_dom"/>
</dbReference>
<dbReference type="GO" id="GO:0051664">
    <property type="term" value="P:nuclear pore localization"/>
    <property type="evidence" value="ECO:0007669"/>
    <property type="project" value="TreeGrafter"/>
</dbReference>
<dbReference type="GO" id="GO:0005652">
    <property type="term" value="C:nuclear lamina"/>
    <property type="evidence" value="ECO:0007669"/>
    <property type="project" value="TreeGrafter"/>
</dbReference>
<dbReference type="InterPro" id="IPR036415">
    <property type="entry name" value="Lamin_tail_dom_sf"/>
</dbReference>
<feature type="compositionally biased region" description="Basic and acidic residues" evidence="4">
    <location>
        <begin position="411"/>
        <end position="429"/>
    </location>
</feature>
<name>A0A8R1HZ47_CAEJA</name>
<dbReference type="GO" id="GO:0005882">
    <property type="term" value="C:intermediate filament"/>
    <property type="evidence" value="ECO:0007669"/>
    <property type="project" value="UniProtKB-KW"/>
</dbReference>
<feature type="compositionally biased region" description="Polar residues" evidence="4">
    <location>
        <begin position="638"/>
        <end position="659"/>
    </location>
</feature>
<feature type="coiled-coil region" evidence="3">
    <location>
        <begin position="242"/>
        <end position="303"/>
    </location>
</feature>
<dbReference type="Pfam" id="PF00038">
    <property type="entry name" value="Filament"/>
    <property type="match status" value="1"/>
</dbReference>
<evidence type="ECO:0000256" key="2">
    <source>
        <dbReference type="ARBA" id="ARBA00023054"/>
    </source>
</evidence>
<feature type="compositionally biased region" description="Basic and acidic residues" evidence="4">
    <location>
        <begin position="451"/>
        <end position="469"/>
    </location>
</feature>
<dbReference type="GO" id="GO:0031507">
    <property type="term" value="P:heterochromatin formation"/>
    <property type="evidence" value="ECO:0007669"/>
    <property type="project" value="TreeGrafter"/>
</dbReference>
<feature type="domain" description="LTD" evidence="5">
    <location>
        <begin position="674"/>
        <end position="785"/>
    </location>
</feature>
<dbReference type="PROSITE" id="PS51841">
    <property type="entry name" value="LTD"/>
    <property type="match status" value="1"/>
</dbReference>
<dbReference type="GO" id="GO:0005200">
    <property type="term" value="F:structural constituent of cytoskeleton"/>
    <property type="evidence" value="ECO:0007669"/>
    <property type="project" value="TreeGrafter"/>
</dbReference>
<dbReference type="SUPFAM" id="SSF64593">
    <property type="entry name" value="Intermediate filament protein, coiled coil region"/>
    <property type="match status" value="1"/>
</dbReference>